<dbReference type="EnsemblProtists" id="EKX55533">
    <property type="protein sequence ID" value="EKX55533"/>
    <property type="gene ID" value="GUITHDRAFT_149817"/>
</dbReference>
<gene>
    <name evidence="3" type="ORF">GUITHDRAFT_149817</name>
</gene>
<keyword evidence="1" id="KW-0175">Coiled coil</keyword>
<dbReference type="GeneID" id="17312212"/>
<dbReference type="eggNOG" id="ENOG502SAWH">
    <property type="taxonomic scope" value="Eukaryota"/>
</dbReference>
<dbReference type="PaxDb" id="55529-EKX55533"/>
<dbReference type="KEGG" id="gtt:GUITHDRAFT_149817"/>
<sequence length="277" mass="29526">MARVLAIAALSSVASAAGVELPTCSSMALSSSLSSPPMAFAGFSPALVGGKGSTRSSSCKMSMETTSRRNVLLAAAVTTGSFLLHADPAAAKKARSTLVAPDGTVETIEERKARIAKEREEMEKRRQELDQKAKAFEEENGPVQVEMGSNLRGDYYFPTARKRYLPRVKGAYDGLQETIQTIQEASPDWKTVEQFAKGPADVTGAMKLYVSALGGGGLSIQSKFMEAMGKAADEYDRDYKDFKQAVSKKDSSKAVSIAKSMQSALLAYRSAGKPAGL</sequence>
<evidence type="ECO:0000313" key="4">
    <source>
        <dbReference type="EnsemblProtists" id="EKX55533"/>
    </source>
</evidence>
<keyword evidence="2" id="KW-0732">Signal</keyword>
<evidence type="ECO:0000256" key="2">
    <source>
        <dbReference type="SAM" id="SignalP"/>
    </source>
</evidence>
<dbReference type="RefSeq" id="XP_005842513.1">
    <property type="nucleotide sequence ID" value="XM_005842456.1"/>
</dbReference>
<reference evidence="5" key="2">
    <citation type="submission" date="2012-11" db="EMBL/GenBank/DDBJ databases">
        <authorList>
            <person name="Kuo A."/>
            <person name="Curtis B.A."/>
            <person name="Tanifuji G."/>
            <person name="Burki F."/>
            <person name="Gruber A."/>
            <person name="Irimia M."/>
            <person name="Maruyama S."/>
            <person name="Arias M.C."/>
            <person name="Ball S.G."/>
            <person name="Gile G.H."/>
            <person name="Hirakawa Y."/>
            <person name="Hopkins J.F."/>
            <person name="Rensing S.A."/>
            <person name="Schmutz J."/>
            <person name="Symeonidi A."/>
            <person name="Elias M."/>
            <person name="Eveleigh R.J."/>
            <person name="Herman E.K."/>
            <person name="Klute M.J."/>
            <person name="Nakayama T."/>
            <person name="Obornik M."/>
            <person name="Reyes-Prieto A."/>
            <person name="Armbrust E.V."/>
            <person name="Aves S.J."/>
            <person name="Beiko R.G."/>
            <person name="Coutinho P."/>
            <person name="Dacks J.B."/>
            <person name="Durnford D.G."/>
            <person name="Fast N.M."/>
            <person name="Green B.R."/>
            <person name="Grisdale C."/>
            <person name="Hempe F."/>
            <person name="Henrissat B."/>
            <person name="Hoppner M.P."/>
            <person name="Ishida K.-I."/>
            <person name="Kim E."/>
            <person name="Koreny L."/>
            <person name="Kroth P.G."/>
            <person name="Liu Y."/>
            <person name="Malik S.-B."/>
            <person name="Maier U.G."/>
            <person name="McRose D."/>
            <person name="Mock T."/>
            <person name="Neilson J.A."/>
            <person name="Onodera N.T."/>
            <person name="Poole A.M."/>
            <person name="Pritham E.J."/>
            <person name="Richards T.A."/>
            <person name="Rocap G."/>
            <person name="Roy S.W."/>
            <person name="Sarai C."/>
            <person name="Schaack S."/>
            <person name="Shirato S."/>
            <person name="Slamovits C.H."/>
            <person name="Spencer D.F."/>
            <person name="Suzuki S."/>
            <person name="Worden A.Z."/>
            <person name="Zauner S."/>
            <person name="Barry K."/>
            <person name="Bell C."/>
            <person name="Bharti A.K."/>
            <person name="Crow J.A."/>
            <person name="Grimwood J."/>
            <person name="Kramer R."/>
            <person name="Lindquist E."/>
            <person name="Lucas S."/>
            <person name="Salamov A."/>
            <person name="McFadden G.I."/>
            <person name="Lane C.E."/>
            <person name="Keeling P.J."/>
            <person name="Gray M.W."/>
            <person name="Grigoriev I.V."/>
            <person name="Archibald J.M."/>
        </authorList>
    </citation>
    <scope>NUCLEOTIDE SEQUENCE</scope>
    <source>
        <strain evidence="5">CCMP2712</strain>
    </source>
</reference>
<evidence type="ECO:0000256" key="1">
    <source>
        <dbReference type="SAM" id="Coils"/>
    </source>
</evidence>
<reference evidence="4" key="3">
    <citation type="submission" date="2016-03" db="UniProtKB">
        <authorList>
            <consortium name="EnsemblProtists"/>
        </authorList>
    </citation>
    <scope>IDENTIFICATION</scope>
</reference>
<feature type="chain" id="PRO_5008772199" evidence="2">
    <location>
        <begin position="17"/>
        <end position="277"/>
    </location>
</feature>
<name>L1K586_GUITC</name>
<feature type="signal peptide" evidence="2">
    <location>
        <begin position="1"/>
        <end position="16"/>
    </location>
</feature>
<evidence type="ECO:0000313" key="5">
    <source>
        <dbReference type="Proteomes" id="UP000011087"/>
    </source>
</evidence>
<dbReference type="HOGENOM" id="CLU_1006834_0_0_1"/>
<dbReference type="Proteomes" id="UP000011087">
    <property type="component" value="Unassembled WGS sequence"/>
</dbReference>
<organism evidence="3">
    <name type="scientific">Guillardia theta (strain CCMP2712)</name>
    <name type="common">Cryptophyte</name>
    <dbReference type="NCBI Taxonomy" id="905079"/>
    <lineage>
        <taxon>Eukaryota</taxon>
        <taxon>Cryptophyceae</taxon>
        <taxon>Pyrenomonadales</taxon>
        <taxon>Geminigeraceae</taxon>
        <taxon>Guillardia</taxon>
    </lineage>
</organism>
<reference evidence="3 5" key="1">
    <citation type="journal article" date="2012" name="Nature">
        <title>Algal genomes reveal evolutionary mosaicism and the fate of nucleomorphs.</title>
        <authorList>
            <consortium name="DOE Joint Genome Institute"/>
            <person name="Curtis B.A."/>
            <person name="Tanifuji G."/>
            <person name="Burki F."/>
            <person name="Gruber A."/>
            <person name="Irimia M."/>
            <person name="Maruyama S."/>
            <person name="Arias M.C."/>
            <person name="Ball S.G."/>
            <person name="Gile G.H."/>
            <person name="Hirakawa Y."/>
            <person name="Hopkins J.F."/>
            <person name="Kuo A."/>
            <person name="Rensing S.A."/>
            <person name="Schmutz J."/>
            <person name="Symeonidi A."/>
            <person name="Elias M."/>
            <person name="Eveleigh R.J."/>
            <person name="Herman E.K."/>
            <person name="Klute M.J."/>
            <person name="Nakayama T."/>
            <person name="Obornik M."/>
            <person name="Reyes-Prieto A."/>
            <person name="Armbrust E.V."/>
            <person name="Aves S.J."/>
            <person name="Beiko R.G."/>
            <person name="Coutinho P."/>
            <person name="Dacks J.B."/>
            <person name="Durnford D.G."/>
            <person name="Fast N.M."/>
            <person name="Green B.R."/>
            <person name="Grisdale C.J."/>
            <person name="Hempel F."/>
            <person name="Henrissat B."/>
            <person name="Hoppner M.P."/>
            <person name="Ishida K."/>
            <person name="Kim E."/>
            <person name="Koreny L."/>
            <person name="Kroth P.G."/>
            <person name="Liu Y."/>
            <person name="Malik S.B."/>
            <person name="Maier U.G."/>
            <person name="McRose D."/>
            <person name="Mock T."/>
            <person name="Neilson J.A."/>
            <person name="Onodera N.T."/>
            <person name="Poole A.M."/>
            <person name="Pritham E.J."/>
            <person name="Richards T.A."/>
            <person name="Rocap G."/>
            <person name="Roy S.W."/>
            <person name="Sarai C."/>
            <person name="Schaack S."/>
            <person name="Shirato S."/>
            <person name="Slamovits C.H."/>
            <person name="Spencer D.F."/>
            <person name="Suzuki S."/>
            <person name="Worden A.Z."/>
            <person name="Zauner S."/>
            <person name="Barry K."/>
            <person name="Bell C."/>
            <person name="Bharti A.K."/>
            <person name="Crow J.A."/>
            <person name="Grimwood J."/>
            <person name="Kramer R."/>
            <person name="Lindquist E."/>
            <person name="Lucas S."/>
            <person name="Salamov A."/>
            <person name="McFadden G.I."/>
            <person name="Lane C.E."/>
            <person name="Keeling P.J."/>
            <person name="Gray M.W."/>
            <person name="Grigoriev I.V."/>
            <person name="Archibald J.M."/>
        </authorList>
    </citation>
    <scope>NUCLEOTIDE SEQUENCE</scope>
    <source>
        <strain evidence="3 5">CCMP2712</strain>
    </source>
</reference>
<dbReference type="AlphaFoldDB" id="L1K586"/>
<feature type="coiled-coil region" evidence="1">
    <location>
        <begin position="105"/>
        <end position="139"/>
    </location>
</feature>
<protein>
    <submittedName>
        <fullName evidence="3 4">Uncharacterized protein</fullName>
    </submittedName>
</protein>
<dbReference type="EMBL" id="JH992965">
    <property type="protein sequence ID" value="EKX55533.1"/>
    <property type="molecule type" value="Genomic_DNA"/>
</dbReference>
<keyword evidence="5" id="KW-1185">Reference proteome</keyword>
<feature type="non-terminal residue" evidence="3">
    <location>
        <position position="1"/>
    </location>
</feature>
<proteinExistence type="predicted"/>
<dbReference type="OrthoDB" id="192718at2759"/>
<evidence type="ECO:0000313" key="3">
    <source>
        <dbReference type="EMBL" id="EKX55533.1"/>
    </source>
</evidence>
<accession>L1K586</accession>